<accession>A0A923S6A1</accession>
<dbReference type="RefSeq" id="WP_187013254.1">
    <property type="nucleotide sequence ID" value="NZ_JACOQI010000001.1"/>
</dbReference>
<keyword evidence="2" id="KW-1185">Reference proteome</keyword>
<organism evidence="1 2">
    <name type="scientific">Dysosmobacter segnis</name>
    <dbReference type="NCBI Taxonomy" id="2763042"/>
    <lineage>
        <taxon>Bacteria</taxon>
        <taxon>Bacillati</taxon>
        <taxon>Bacillota</taxon>
        <taxon>Clostridia</taxon>
        <taxon>Eubacteriales</taxon>
        <taxon>Oscillospiraceae</taxon>
        <taxon>Dysosmobacter</taxon>
    </lineage>
</organism>
<proteinExistence type="predicted"/>
<sequence>MNELTPKEVQILEVVYDAFGGACLERQLLAFSDVSHDDIDELAKKNFLKRYEVEGLRFLIVRHAFYKWIGNPNRSFTLTGYNLKKSALLTEYWLAKFPTVPLHCGLVLDGLKAGTMSQHRKADWSGYLTLLHAQGFYSEGIVPKDDGKHGVRLMAYFPQSTNPATIAKRIKGFFDSESEFEDIDEIEPRLTVCVASERAKAAILRRIDGRYWWIMERLDFITLTCPEVAGLIV</sequence>
<dbReference type="Proteomes" id="UP000620327">
    <property type="component" value="Unassembled WGS sequence"/>
</dbReference>
<dbReference type="EMBL" id="JACOQI010000001">
    <property type="protein sequence ID" value="MBC5768848.1"/>
    <property type="molecule type" value="Genomic_DNA"/>
</dbReference>
<protein>
    <submittedName>
        <fullName evidence="1">Uncharacterized protein</fullName>
    </submittedName>
</protein>
<dbReference type="AlphaFoldDB" id="A0A923S6A1"/>
<name>A0A923S6A1_9FIRM</name>
<evidence type="ECO:0000313" key="1">
    <source>
        <dbReference type="EMBL" id="MBC5768848.1"/>
    </source>
</evidence>
<comment type="caution">
    <text evidence="1">The sequence shown here is derived from an EMBL/GenBank/DDBJ whole genome shotgun (WGS) entry which is preliminary data.</text>
</comment>
<gene>
    <name evidence="1" type="ORF">H8Z83_00595</name>
</gene>
<reference evidence="1" key="1">
    <citation type="submission" date="2020-08" db="EMBL/GenBank/DDBJ databases">
        <title>Genome public.</title>
        <authorList>
            <person name="Liu C."/>
            <person name="Sun Q."/>
        </authorList>
    </citation>
    <scope>NUCLEOTIDE SEQUENCE</scope>
    <source>
        <strain evidence="1">BX15</strain>
    </source>
</reference>
<evidence type="ECO:0000313" key="2">
    <source>
        <dbReference type="Proteomes" id="UP000620327"/>
    </source>
</evidence>